<feature type="signal peptide" evidence="1">
    <location>
        <begin position="1"/>
        <end position="23"/>
    </location>
</feature>
<sequence>MLKTCSILAALASVAVLALPAAAQAPGASWTQVGMLDCRVDPSIGFIIAGHQSMQCRFTQNAPIPPQGYQGAINTVGISIGVSAGGRLAWAVFAPTTGVPAGALAGEYIGASADAALGVGVGANVLIGGSNRTVALQPLSLEGSIAFNVTLGVSALKLRAVN</sequence>
<dbReference type="InterPro" id="IPR009333">
    <property type="entry name" value="DUF992"/>
</dbReference>
<protein>
    <recommendedName>
        <fullName evidence="4">DUF992 domain-containing protein</fullName>
    </recommendedName>
</protein>
<organism evidence="2 3">
    <name type="scientific">Rhodoplanes roseus</name>
    <dbReference type="NCBI Taxonomy" id="29409"/>
    <lineage>
        <taxon>Bacteria</taxon>
        <taxon>Pseudomonadati</taxon>
        <taxon>Pseudomonadota</taxon>
        <taxon>Alphaproteobacteria</taxon>
        <taxon>Hyphomicrobiales</taxon>
        <taxon>Nitrobacteraceae</taxon>
        <taxon>Rhodoplanes</taxon>
    </lineage>
</organism>
<proteinExistence type="predicted"/>
<evidence type="ECO:0000313" key="2">
    <source>
        <dbReference type="EMBL" id="RAI42625.1"/>
    </source>
</evidence>
<keyword evidence="1" id="KW-0732">Signal</keyword>
<dbReference type="RefSeq" id="WP_111420492.1">
    <property type="nucleotide sequence ID" value="NZ_NPEX01000138.1"/>
</dbReference>
<dbReference type="Pfam" id="PF06186">
    <property type="entry name" value="DUF992"/>
    <property type="match status" value="1"/>
</dbReference>
<name>A0A327KYH0_9BRAD</name>
<accession>A0A327KYH0</accession>
<evidence type="ECO:0008006" key="4">
    <source>
        <dbReference type="Google" id="ProtNLM"/>
    </source>
</evidence>
<evidence type="ECO:0000256" key="1">
    <source>
        <dbReference type="SAM" id="SignalP"/>
    </source>
</evidence>
<gene>
    <name evidence="2" type="ORF">CH341_18530</name>
</gene>
<reference evidence="2 3" key="1">
    <citation type="submission" date="2017-07" db="EMBL/GenBank/DDBJ databases">
        <title>Draft Genome Sequences of Select Purple Nonsulfur Bacteria.</title>
        <authorList>
            <person name="Lasarre B."/>
            <person name="Mckinlay J.B."/>
        </authorList>
    </citation>
    <scope>NUCLEOTIDE SEQUENCE [LARGE SCALE GENOMIC DNA]</scope>
    <source>
        <strain evidence="2 3">DSM 5909</strain>
    </source>
</reference>
<dbReference type="Proteomes" id="UP000249130">
    <property type="component" value="Unassembled WGS sequence"/>
</dbReference>
<dbReference type="OrthoDB" id="7362478at2"/>
<keyword evidence="3" id="KW-1185">Reference proteome</keyword>
<feature type="chain" id="PRO_5016315160" description="DUF992 domain-containing protein" evidence="1">
    <location>
        <begin position="24"/>
        <end position="162"/>
    </location>
</feature>
<evidence type="ECO:0000313" key="3">
    <source>
        <dbReference type="Proteomes" id="UP000249130"/>
    </source>
</evidence>
<dbReference type="EMBL" id="NPEX01000138">
    <property type="protein sequence ID" value="RAI42625.1"/>
    <property type="molecule type" value="Genomic_DNA"/>
</dbReference>
<comment type="caution">
    <text evidence="2">The sequence shown here is derived from an EMBL/GenBank/DDBJ whole genome shotgun (WGS) entry which is preliminary data.</text>
</comment>
<dbReference type="AlphaFoldDB" id="A0A327KYH0"/>